<keyword evidence="2 5" id="KW-0645">Protease</keyword>
<dbReference type="Proteomes" id="UP000886476">
    <property type="component" value="Unassembled WGS sequence"/>
</dbReference>
<feature type="compositionally biased region" description="Low complexity" evidence="6">
    <location>
        <begin position="129"/>
        <end position="138"/>
    </location>
</feature>
<gene>
    <name evidence="9" type="ORF">HL667_18610</name>
</gene>
<dbReference type="SUPFAM" id="SSF52743">
    <property type="entry name" value="Subtilisin-like"/>
    <property type="match status" value="1"/>
</dbReference>
<feature type="compositionally biased region" description="Polar residues" evidence="6">
    <location>
        <begin position="77"/>
        <end position="86"/>
    </location>
</feature>
<proteinExistence type="inferred from homology"/>
<evidence type="ECO:0000259" key="8">
    <source>
        <dbReference type="Pfam" id="PF00082"/>
    </source>
</evidence>
<evidence type="ECO:0000256" key="1">
    <source>
        <dbReference type="ARBA" id="ARBA00011073"/>
    </source>
</evidence>
<comment type="caution">
    <text evidence="9">The sequence shown here is derived from an EMBL/GenBank/DDBJ whole genome shotgun (WGS) entry which is preliminary data.</text>
</comment>
<feature type="region of interest" description="Disordered" evidence="6">
    <location>
        <begin position="506"/>
        <end position="557"/>
    </location>
</feature>
<feature type="signal peptide" evidence="7">
    <location>
        <begin position="1"/>
        <end position="33"/>
    </location>
</feature>
<keyword evidence="3 5" id="KW-0378">Hydrolase</keyword>
<dbReference type="CDD" id="cd05561">
    <property type="entry name" value="Peptidases_S8_4"/>
    <property type="match status" value="1"/>
</dbReference>
<evidence type="ECO:0000256" key="7">
    <source>
        <dbReference type="SAM" id="SignalP"/>
    </source>
</evidence>
<comment type="similarity">
    <text evidence="1 5">Belongs to the peptidase S8 family.</text>
</comment>
<dbReference type="InterPro" id="IPR015500">
    <property type="entry name" value="Peptidase_S8_subtilisin-rel"/>
</dbReference>
<feature type="compositionally biased region" description="Basic and acidic residues" evidence="6">
    <location>
        <begin position="520"/>
        <end position="534"/>
    </location>
</feature>
<organism evidence="9 10">
    <name type="scientific">Bradyrhizobium aeschynomenes</name>
    <dbReference type="NCBI Taxonomy" id="2734909"/>
    <lineage>
        <taxon>Bacteria</taxon>
        <taxon>Pseudomonadati</taxon>
        <taxon>Pseudomonadota</taxon>
        <taxon>Alphaproteobacteria</taxon>
        <taxon>Hyphomicrobiales</taxon>
        <taxon>Nitrobacteraceae</taxon>
        <taxon>Bradyrhizobium</taxon>
    </lineage>
</organism>
<dbReference type="PANTHER" id="PTHR43806">
    <property type="entry name" value="PEPTIDASE S8"/>
    <property type="match status" value="1"/>
</dbReference>
<keyword evidence="4 5" id="KW-0720">Serine protease</keyword>
<dbReference type="Gene3D" id="3.40.50.200">
    <property type="entry name" value="Peptidase S8/S53 domain"/>
    <property type="match status" value="1"/>
</dbReference>
<feature type="chain" id="PRO_5046876156" evidence="7">
    <location>
        <begin position="34"/>
        <end position="557"/>
    </location>
</feature>
<dbReference type="RefSeq" id="WP_172112106.1">
    <property type="nucleotide sequence ID" value="NZ_JABFDN010000005.1"/>
</dbReference>
<evidence type="ECO:0000256" key="5">
    <source>
        <dbReference type="PROSITE-ProRule" id="PRU01240"/>
    </source>
</evidence>
<feature type="active site" description="Charge relay system" evidence="5">
    <location>
        <position position="443"/>
    </location>
</feature>
<dbReference type="InterPro" id="IPR050131">
    <property type="entry name" value="Peptidase_S8_subtilisin-like"/>
</dbReference>
<dbReference type="InterPro" id="IPR036852">
    <property type="entry name" value="Peptidase_S8/S53_dom_sf"/>
</dbReference>
<dbReference type="PROSITE" id="PS00136">
    <property type="entry name" value="SUBTILASE_ASP"/>
    <property type="match status" value="1"/>
</dbReference>
<dbReference type="PANTHER" id="PTHR43806:SF11">
    <property type="entry name" value="CEREVISIN-RELATED"/>
    <property type="match status" value="1"/>
</dbReference>
<keyword evidence="10" id="KW-1185">Reference proteome</keyword>
<dbReference type="InterPro" id="IPR023827">
    <property type="entry name" value="Peptidase_S8_Asp-AS"/>
</dbReference>
<evidence type="ECO:0000313" key="10">
    <source>
        <dbReference type="Proteomes" id="UP000886476"/>
    </source>
</evidence>
<evidence type="ECO:0000313" key="9">
    <source>
        <dbReference type="EMBL" id="NPU67023.1"/>
    </source>
</evidence>
<evidence type="ECO:0000256" key="3">
    <source>
        <dbReference type="ARBA" id="ARBA00022801"/>
    </source>
</evidence>
<evidence type="ECO:0000256" key="6">
    <source>
        <dbReference type="SAM" id="MobiDB-lite"/>
    </source>
</evidence>
<sequence length="557" mass="57007">MSFSALLRSARRPAALSAAVALALVSGAISASAQAMMRSPTINMPSRVPTLNPGAAMRTPGPGSGIGLRPALPTARFSPNLQTSCSPPDRSASGECLRRPPQTADGGPDRETSNGGRSGKPKSVKAAQRRAPQATAAAGPNIIAGELVAELDGNLSPDQADALARRHGLQRISSQSFPLIGATVGLFRITDRSSIAAVSRRLAADRSVRSVQPNYRYTLQQSAPPAEGDPAQYALTKLRLPEAHRLAQGSNVTIAVIDSGVDLKHPEFADAAFDAFDALGGDEMPHVHGTGIAGVIVSHKRLMGSAPYARIIAIRAFGVAKKGGGPESSSYVILKALDYAALHGAQIVNMSFAGPKDAVIERAIAAVAAKDVVMIAAAGNAGAKSPPLYPAANPNVIAVSATDTRDQLLPASNRGNYVALAAPGADIFLPAPDGKYQIISGTSFSAAYVSGLAALVLERNPALKPETVRTVLTRTARDLGAPGQDELYGAGQADALAAVQAVASPQDGPTVSAAPAAGLPRDEEQHAAPVRELRPASAAAMATGDSPAEGGVRPAQQ</sequence>
<evidence type="ECO:0000256" key="4">
    <source>
        <dbReference type="ARBA" id="ARBA00022825"/>
    </source>
</evidence>
<dbReference type="Pfam" id="PF00082">
    <property type="entry name" value="Peptidase_S8"/>
    <property type="match status" value="1"/>
</dbReference>
<dbReference type="EMBL" id="JABFDN010000005">
    <property type="protein sequence ID" value="NPU67023.1"/>
    <property type="molecule type" value="Genomic_DNA"/>
</dbReference>
<feature type="domain" description="Peptidase S8/S53" evidence="8">
    <location>
        <begin position="249"/>
        <end position="491"/>
    </location>
</feature>
<reference evidence="9" key="1">
    <citation type="submission" date="2020-05" db="EMBL/GenBank/DDBJ databases">
        <title>Nod-independent and nitrogen-fixing Bradyrhizobium aeschynomene sp. nov. isolated from nodules of Aeschynomene indica.</title>
        <authorList>
            <person name="Zhang Z."/>
        </authorList>
    </citation>
    <scope>NUCLEOTIDE SEQUENCE</scope>
    <source>
        <strain evidence="9">83012</strain>
    </source>
</reference>
<protein>
    <submittedName>
        <fullName evidence="9">S8 family serine peptidase</fullName>
    </submittedName>
</protein>
<evidence type="ECO:0000256" key="2">
    <source>
        <dbReference type="ARBA" id="ARBA00022670"/>
    </source>
</evidence>
<dbReference type="PRINTS" id="PR00723">
    <property type="entry name" value="SUBTILISIN"/>
</dbReference>
<feature type="active site" description="Charge relay system" evidence="5">
    <location>
        <position position="288"/>
    </location>
</feature>
<name>A0ABX2CFP2_9BRAD</name>
<keyword evidence="7" id="KW-0732">Signal</keyword>
<dbReference type="PROSITE" id="PS51892">
    <property type="entry name" value="SUBTILASE"/>
    <property type="match status" value="1"/>
</dbReference>
<dbReference type="PROSITE" id="PS00137">
    <property type="entry name" value="SUBTILASE_HIS"/>
    <property type="match status" value="1"/>
</dbReference>
<dbReference type="InterPro" id="IPR022398">
    <property type="entry name" value="Peptidase_S8_His-AS"/>
</dbReference>
<accession>A0ABX2CFP2</accession>
<feature type="region of interest" description="Disordered" evidence="6">
    <location>
        <begin position="41"/>
        <end position="138"/>
    </location>
</feature>
<feature type="active site" description="Charge relay system" evidence="5">
    <location>
        <position position="258"/>
    </location>
</feature>
<dbReference type="InterPro" id="IPR000209">
    <property type="entry name" value="Peptidase_S8/S53_dom"/>
</dbReference>